<accession>A0A4C1UBZ6</accession>
<name>A0A4C1UBZ6_EUMVA</name>
<evidence type="ECO:0000313" key="2">
    <source>
        <dbReference type="Proteomes" id="UP000299102"/>
    </source>
</evidence>
<dbReference type="AlphaFoldDB" id="A0A4C1UBZ6"/>
<proteinExistence type="predicted"/>
<dbReference type="Proteomes" id="UP000299102">
    <property type="component" value="Unassembled WGS sequence"/>
</dbReference>
<keyword evidence="2" id="KW-1185">Reference proteome</keyword>
<protein>
    <submittedName>
        <fullName evidence="1">Uncharacterized protein</fullName>
    </submittedName>
</protein>
<dbReference type="PANTHER" id="PTHR46114">
    <property type="entry name" value="APPLE DOMAIN-CONTAINING PROTEIN"/>
    <property type="match status" value="1"/>
</dbReference>
<organism evidence="1 2">
    <name type="scientific">Eumeta variegata</name>
    <name type="common">Bagworm moth</name>
    <name type="synonym">Eumeta japonica</name>
    <dbReference type="NCBI Taxonomy" id="151549"/>
    <lineage>
        <taxon>Eukaryota</taxon>
        <taxon>Metazoa</taxon>
        <taxon>Ecdysozoa</taxon>
        <taxon>Arthropoda</taxon>
        <taxon>Hexapoda</taxon>
        <taxon>Insecta</taxon>
        <taxon>Pterygota</taxon>
        <taxon>Neoptera</taxon>
        <taxon>Endopterygota</taxon>
        <taxon>Lepidoptera</taxon>
        <taxon>Glossata</taxon>
        <taxon>Ditrysia</taxon>
        <taxon>Tineoidea</taxon>
        <taxon>Psychidae</taxon>
        <taxon>Oiketicinae</taxon>
        <taxon>Eumeta</taxon>
    </lineage>
</organism>
<gene>
    <name evidence="1" type="ORF">EVAR_80277_1</name>
</gene>
<comment type="caution">
    <text evidence="1">The sequence shown here is derived from an EMBL/GenBank/DDBJ whole genome shotgun (WGS) entry which is preliminary data.</text>
</comment>
<reference evidence="1 2" key="1">
    <citation type="journal article" date="2019" name="Commun. Biol.">
        <title>The bagworm genome reveals a unique fibroin gene that provides high tensile strength.</title>
        <authorList>
            <person name="Kono N."/>
            <person name="Nakamura H."/>
            <person name="Ohtoshi R."/>
            <person name="Tomita M."/>
            <person name="Numata K."/>
            <person name="Arakawa K."/>
        </authorList>
    </citation>
    <scope>NUCLEOTIDE SEQUENCE [LARGE SCALE GENOMIC DNA]</scope>
</reference>
<sequence length="265" mass="30418">MAPKVGDICRPKKMLLQFSFTGREQRTMILLFKFNELQLSLLPYDLYPTVKISCAFEPKAEGTGQLPLSQISSNSGDSEFVITSPSVEPHLINSEEFDDLVRDLNLPKLKAEILEAKIKAGIFIGPQIKKIMASEQFLRLLSTHEKQAWLSLKAVIHGFLGNRKAENYTELITDMLHNFKVMGCRMSLKVHMLHAHLDKFKDNLGAYSEEQGERFHQDVMNFEKRYQGQYNENMMANSNVSIRSQVTNVKNNFCVSFFVTWTCQR</sequence>
<evidence type="ECO:0000313" key="1">
    <source>
        <dbReference type="EMBL" id="GBP23660.1"/>
    </source>
</evidence>
<dbReference type="PANTHER" id="PTHR46114:SF1">
    <property type="entry name" value="ZAD DOMAIN-CONTAINING PROTEIN"/>
    <property type="match status" value="1"/>
</dbReference>
<dbReference type="OrthoDB" id="8063408at2759"/>
<dbReference type="EMBL" id="BGZK01000152">
    <property type="protein sequence ID" value="GBP23660.1"/>
    <property type="molecule type" value="Genomic_DNA"/>
</dbReference>